<sequence length="278" mass="28871">MSEKNMNTTTNNSQLVEIKDDNKNKKQLAPKRSSNKDRHKKVDGRGRRIRMPALCAARIFQLTRELGHKSDGETIQWLLQQSEPSIVAATGTGTIPASALATVGSSVSAAAEQGSSVFAANNWTAAAMVNGNLVGRSGLGSGFWQSGTGFVGNLSSGGGNSGSQASPAIVAGGSYSDGGKIGGFHQGGGGMEFPNVGLMSFYSMFSGSGLNPGLELGLSQDGLLNSSSHGFNQFYQQMAHGRAVAAAAAAADSMNQNHNQQQEEGSSEKEESSRGSRH</sequence>
<comment type="caution">
    <text evidence="8">The sequence shown here is derived from an EMBL/GenBank/DDBJ whole genome shotgun (WGS) entry which is preliminary data.</text>
</comment>
<feature type="compositionally biased region" description="Polar residues" evidence="6">
    <location>
        <begin position="253"/>
        <end position="262"/>
    </location>
</feature>
<feature type="region of interest" description="Disordered" evidence="6">
    <location>
        <begin position="246"/>
        <end position="278"/>
    </location>
</feature>
<accession>A0AAV0S4E6</accession>
<comment type="subcellular location">
    <subcellularLocation>
        <location evidence="1">Nucleus</location>
    </subcellularLocation>
</comment>
<organism evidence="8 9">
    <name type="scientific">Linum tenue</name>
    <dbReference type="NCBI Taxonomy" id="586396"/>
    <lineage>
        <taxon>Eukaryota</taxon>
        <taxon>Viridiplantae</taxon>
        <taxon>Streptophyta</taxon>
        <taxon>Embryophyta</taxon>
        <taxon>Tracheophyta</taxon>
        <taxon>Spermatophyta</taxon>
        <taxon>Magnoliopsida</taxon>
        <taxon>eudicotyledons</taxon>
        <taxon>Gunneridae</taxon>
        <taxon>Pentapetalae</taxon>
        <taxon>rosids</taxon>
        <taxon>fabids</taxon>
        <taxon>Malpighiales</taxon>
        <taxon>Linaceae</taxon>
        <taxon>Linum</taxon>
    </lineage>
</organism>
<evidence type="ECO:0000256" key="5">
    <source>
        <dbReference type="ARBA" id="ARBA00023242"/>
    </source>
</evidence>
<keyword evidence="5" id="KW-0539">Nucleus</keyword>
<gene>
    <name evidence="8" type="ORF">LITE_LOCUS51259</name>
</gene>
<keyword evidence="2" id="KW-0805">Transcription regulation</keyword>
<evidence type="ECO:0000256" key="3">
    <source>
        <dbReference type="ARBA" id="ARBA00023125"/>
    </source>
</evidence>
<name>A0AAV0S4E6_9ROSI</name>
<dbReference type="GO" id="GO:0043565">
    <property type="term" value="F:sequence-specific DNA binding"/>
    <property type="evidence" value="ECO:0007669"/>
    <property type="project" value="TreeGrafter"/>
</dbReference>
<feature type="compositionally biased region" description="Basic residues" evidence="6">
    <location>
        <begin position="37"/>
        <end position="47"/>
    </location>
</feature>
<keyword evidence="9" id="KW-1185">Reference proteome</keyword>
<evidence type="ECO:0000256" key="2">
    <source>
        <dbReference type="ARBA" id="ARBA00023015"/>
    </source>
</evidence>
<dbReference type="PROSITE" id="PS51369">
    <property type="entry name" value="TCP"/>
    <property type="match status" value="1"/>
</dbReference>
<dbReference type="Pfam" id="PF03634">
    <property type="entry name" value="TCP"/>
    <property type="match status" value="1"/>
</dbReference>
<reference evidence="8" key="1">
    <citation type="submission" date="2022-08" db="EMBL/GenBank/DDBJ databases">
        <authorList>
            <person name="Gutierrez-Valencia J."/>
        </authorList>
    </citation>
    <scope>NUCLEOTIDE SEQUENCE</scope>
</reference>
<keyword evidence="4" id="KW-0804">Transcription</keyword>
<dbReference type="InterPro" id="IPR005333">
    <property type="entry name" value="Transcription_factor_TCP"/>
</dbReference>
<dbReference type="EMBL" id="CAMGYJ010000011">
    <property type="protein sequence ID" value="CAI0627385.1"/>
    <property type="molecule type" value="Genomic_DNA"/>
</dbReference>
<evidence type="ECO:0000313" key="9">
    <source>
        <dbReference type="Proteomes" id="UP001154282"/>
    </source>
</evidence>
<proteinExistence type="predicted"/>
<dbReference type="PANTHER" id="PTHR31072">
    <property type="entry name" value="TRANSCRIPTION FACTOR TCP4-RELATED"/>
    <property type="match status" value="1"/>
</dbReference>
<evidence type="ECO:0000313" key="8">
    <source>
        <dbReference type="EMBL" id="CAI0627385.1"/>
    </source>
</evidence>
<dbReference type="GO" id="GO:0005634">
    <property type="term" value="C:nucleus"/>
    <property type="evidence" value="ECO:0007669"/>
    <property type="project" value="UniProtKB-SubCell"/>
</dbReference>
<protein>
    <recommendedName>
        <fullName evidence="7">TCP domain-containing protein</fullName>
    </recommendedName>
</protein>
<evidence type="ECO:0000259" key="7">
    <source>
        <dbReference type="PROSITE" id="PS51369"/>
    </source>
</evidence>
<dbReference type="GO" id="GO:0003700">
    <property type="term" value="F:DNA-binding transcription factor activity"/>
    <property type="evidence" value="ECO:0007669"/>
    <property type="project" value="InterPro"/>
</dbReference>
<dbReference type="Proteomes" id="UP001154282">
    <property type="component" value="Unassembled WGS sequence"/>
</dbReference>
<evidence type="ECO:0000256" key="1">
    <source>
        <dbReference type="ARBA" id="ARBA00004123"/>
    </source>
</evidence>
<feature type="region of interest" description="Disordered" evidence="6">
    <location>
        <begin position="1"/>
        <end position="47"/>
    </location>
</feature>
<dbReference type="InterPro" id="IPR017887">
    <property type="entry name" value="TF_TCP_subgr"/>
</dbReference>
<feature type="compositionally biased region" description="Basic and acidic residues" evidence="6">
    <location>
        <begin position="266"/>
        <end position="278"/>
    </location>
</feature>
<feature type="domain" description="TCP" evidence="7">
    <location>
        <begin position="35"/>
        <end position="89"/>
    </location>
</feature>
<dbReference type="PANTHER" id="PTHR31072:SF274">
    <property type="entry name" value="TCP DOMAIN-CONTAINING PROTEIN"/>
    <property type="match status" value="1"/>
</dbReference>
<dbReference type="AlphaFoldDB" id="A0AAV0S4E6"/>
<keyword evidence="3" id="KW-0238">DNA-binding</keyword>
<evidence type="ECO:0000256" key="4">
    <source>
        <dbReference type="ARBA" id="ARBA00023163"/>
    </source>
</evidence>
<evidence type="ECO:0000256" key="6">
    <source>
        <dbReference type="SAM" id="MobiDB-lite"/>
    </source>
</evidence>
<feature type="compositionally biased region" description="Polar residues" evidence="6">
    <location>
        <begin position="1"/>
        <end position="15"/>
    </location>
</feature>